<dbReference type="EMBL" id="JAVDRL010000008">
    <property type="protein sequence ID" value="MDR6532150.1"/>
    <property type="molecule type" value="Genomic_DNA"/>
</dbReference>
<proteinExistence type="predicted"/>
<keyword evidence="3" id="KW-1185">Reference proteome</keyword>
<evidence type="ECO:0000313" key="2">
    <source>
        <dbReference type="EMBL" id="MDR6533893.1"/>
    </source>
</evidence>
<gene>
    <name evidence="1" type="ORF">J2800_002906</name>
    <name evidence="2" type="ORF">J2800_004663</name>
</gene>
<accession>A0ABU1N131</accession>
<dbReference type="Proteomes" id="UP001262754">
    <property type="component" value="Unassembled WGS sequence"/>
</dbReference>
<organism evidence="1 3">
    <name type="scientific">Caulobacter rhizosphaerae</name>
    <dbReference type="NCBI Taxonomy" id="2010972"/>
    <lineage>
        <taxon>Bacteria</taxon>
        <taxon>Pseudomonadati</taxon>
        <taxon>Pseudomonadota</taxon>
        <taxon>Alphaproteobacteria</taxon>
        <taxon>Caulobacterales</taxon>
        <taxon>Caulobacteraceae</taxon>
        <taxon>Caulobacter</taxon>
    </lineage>
</organism>
<comment type="caution">
    <text evidence="1">The sequence shown here is derived from an EMBL/GenBank/DDBJ whole genome shotgun (WGS) entry which is preliminary data.</text>
</comment>
<sequence>MFSEHEVAAEVLELMQKIAQEMNDSLIGLRDRIPEDEWKAYRLGIGAIRGEMLGEITYHIGERYPDLRRKLYGD</sequence>
<name>A0ABU1N131_9CAUL</name>
<protein>
    <submittedName>
        <fullName evidence="1">Uncharacterized protein</fullName>
    </submittedName>
</protein>
<dbReference type="EMBL" id="JAVDRL010000015">
    <property type="protein sequence ID" value="MDR6533893.1"/>
    <property type="molecule type" value="Genomic_DNA"/>
</dbReference>
<reference evidence="1 3" key="1">
    <citation type="submission" date="2023-07" db="EMBL/GenBank/DDBJ databases">
        <title>Sorghum-associated microbial communities from plants grown in Nebraska, USA.</title>
        <authorList>
            <person name="Schachtman D."/>
        </authorList>
    </citation>
    <scope>NUCLEOTIDE SEQUENCE [LARGE SCALE GENOMIC DNA]</scope>
    <source>
        <strain evidence="1 3">DS2154</strain>
    </source>
</reference>
<dbReference type="RefSeq" id="WP_310032556.1">
    <property type="nucleotide sequence ID" value="NZ_JAVDRL010000008.1"/>
</dbReference>
<evidence type="ECO:0000313" key="3">
    <source>
        <dbReference type="Proteomes" id="UP001262754"/>
    </source>
</evidence>
<evidence type="ECO:0000313" key="1">
    <source>
        <dbReference type="EMBL" id="MDR6532150.1"/>
    </source>
</evidence>